<accession>A0A9W5X713</accession>
<keyword evidence="3" id="KW-1185">Reference proteome</keyword>
<dbReference type="PANTHER" id="PTHR33169">
    <property type="entry name" value="PADR-FAMILY TRANSCRIPTIONAL REGULATOR"/>
    <property type="match status" value="1"/>
</dbReference>
<dbReference type="InterPro" id="IPR005149">
    <property type="entry name" value="Tscrpt_reg_PadR_N"/>
</dbReference>
<dbReference type="SUPFAM" id="SSF46785">
    <property type="entry name" value="Winged helix' DNA-binding domain"/>
    <property type="match status" value="1"/>
</dbReference>
<evidence type="ECO:0000313" key="2">
    <source>
        <dbReference type="EMBL" id="GGB55727.1"/>
    </source>
</evidence>
<dbReference type="InterPro" id="IPR036388">
    <property type="entry name" value="WH-like_DNA-bd_sf"/>
</dbReference>
<dbReference type="InterPro" id="IPR036390">
    <property type="entry name" value="WH_DNA-bd_sf"/>
</dbReference>
<reference evidence="2" key="1">
    <citation type="journal article" date="2014" name="Int. J. Syst. Evol. Microbiol.">
        <title>Complete genome sequence of Corynebacterium casei LMG S-19264T (=DSM 44701T), isolated from a smear-ripened cheese.</title>
        <authorList>
            <consortium name="US DOE Joint Genome Institute (JGI-PGF)"/>
            <person name="Walter F."/>
            <person name="Albersmeier A."/>
            <person name="Kalinowski J."/>
            <person name="Ruckert C."/>
        </authorList>
    </citation>
    <scope>NUCLEOTIDE SEQUENCE</scope>
    <source>
        <strain evidence="2">CGMCC 1.15454</strain>
    </source>
</reference>
<dbReference type="PANTHER" id="PTHR33169:SF25">
    <property type="entry name" value="DNA-BINDING PROTEIN YIZB-RELATED"/>
    <property type="match status" value="1"/>
</dbReference>
<feature type="domain" description="Transcription regulator PadR N-terminal" evidence="1">
    <location>
        <begin position="14"/>
        <end position="86"/>
    </location>
</feature>
<sequence>MDREIMKGSIDILLLNLLSEKDMYGYEMVKVLKDKSEQLYSMSEGTLYPALKRMEKKNWVCSYWSETENGRRKYYKLTDDGSAILEKKLKEWNSIHNLITKTSGNLS</sequence>
<gene>
    <name evidence="2" type="ORF">GCM10011409_36740</name>
</gene>
<organism evidence="2 3">
    <name type="scientific">Lentibacillus populi</name>
    <dbReference type="NCBI Taxonomy" id="1827502"/>
    <lineage>
        <taxon>Bacteria</taxon>
        <taxon>Bacillati</taxon>
        <taxon>Bacillota</taxon>
        <taxon>Bacilli</taxon>
        <taxon>Bacillales</taxon>
        <taxon>Bacillaceae</taxon>
        <taxon>Lentibacillus</taxon>
    </lineage>
</organism>
<dbReference type="Proteomes" id="UP000621492">
    <property type="component" value="Unassembled WGS sequence"/>
</dbReference>
<dbReference type="AlphaFoldDB" id="A0A9W5X713"/>
<name>A0A9W5X713_9BACI</name>
<proteinExistence type="predicted"/>
<dbReference type="InterPro" id="IPR052509">
    <property type="entry name" value="Metal_resp_DNA-bind_regulator"/>
</dbReference>
<dbReference type="RefSeq" id="WP_088051069.1">
    <property type="nucleotide sequence ID" value="NZ_BMJD01000040.1"/>
</dbReference>
<reference evidence="2" key="2">
    <citation type="submission" date="2020-09" db="EMBL/GenBank/DDBJ databases">
        <authorList>
            <person name="Sun Q."/>
            <person name="Zhou Y."/>
        </authorList>
    </citation>
    <scope>NUCLEOTIDE SEQUENCE</scope>
    <source>
        <strain evidence="2">CGMCC 1.15454</strain>
    </source>
</reference>
<comment type="caution">
    <text evidence="2">The sequence shown here is derived from an EMBL/GenBank/DDBJ whole genome shotgun (WGS) entry which is preliminary data.</text>
</comment>
<evidence type="ECO:0000313" key="3">
    <source>
        <dbReference type="Proteomes" id="UP000621492"/>
    </source>
</evidence>
<protein>
    <submittedName>
        <fullName evidence="2">PadR family transcriptional regulator</fullName>
    </submittedName>
</protein>
<dbReference type="EMBL" id="BMJD01000040">
    <property type="protein sequence ID" value="GGB55727.1"/>
    <property type="molecule type" value="Genomic_DNA"/>
</dbReference>
<dbReference type="Pfam" id="PF03551">
    <property type="entry name" value="PadR"/>
    <property type="match status" value="1"/>
</dbReference>
<dbReference type="Gene3D" id="1.10.10.10">
    <property type="entry name" value="Winged helix-like DNA-binding domain superfamily/Winged helix DNA-binding domain"/>
    <property type="match status" value="1"/>
</dbReference>
<evidence type="ECO:0000259" key="1">
    <source>
        <dbReference type="Pfam" id="PF03551"/>
    </source>
</evidence>